<evidence type="ECO:0000256" key="2">
    <source>
        <dbReference type="ARBA" id="ARBA00023054"/>
    </source>
</evidence>
<feature type="region of interest" description="Disordered" evidence="4">
    <location>
        <begin position="199"/>
        <end position="446"/>
    </location>
</feature>
<protein>
    <submittedName>
        <fullName evidence="6">Coiled-coil domain-containing protein 9B isoform X1</fullName>
    </submittedName>
</protein>
<feature type="region of interest" description="Disordered" evidence="4">
    <location>
        <begin position="556"/>
        <end position="598"/>
    </location>
</feature>
<dbReference type="InterPro" id="IPR029336">
    <property type="entry name" value="DUF4594"/>
</dbReference>
<sequence length="598" mass="67561">MSKMHRPDATVDDAMLRKKEQKDVELDKKIMALRKKNEALMRRYQEIEEDRKRAEQEGMAVTSRRVRPDGLTITITKAHNACPVFQEKRVVNEKWGSSPASSFGIGSEEEEEEADHLFTFRMGKRVQLAVTMDNKTKGKRVVSEKRGSECLVSPGEAPDISEDEVEQLVAFRRGRRMQIAITVDNKGRVEEKRTVERRWSEGDKYSESALIRKERGKSPQKNPGDKACTMTGRERSEYVRWKKERDQIDLERLARHKNAKGEWRRAWDAEKSERMFEDTKDGELALDGPHSKKGGKNTRKPQHRPMPSDGKGGGQHRRSTSESASRTLPVTSSKARGKDRLTGRARRWDAKEGEEVPFVKDETENQRSADNEQLKNQAVASETVKEDHSPTGLDKDVKPQEHNVSMPPVKSDASLSAGEEDQGINEKARRHSIQDVSAVSVDETESDCRLNNKISQDALLPKVNGVASNSCHEGNLPVQDSENVAKEISSTVYEDDIHQNAHSERNPSGEDYGEEDQLKAEVGDGRQVQEEETQIAGLEKQMIHEKEGDAPAFLAHREESKSPGKEMPDQTNEAAEITKMMSKEQDQCQPCNNQEVED</sequence>
<feature type="coiled-coil region" evidence="3">
    <location>
        <begin position="16"/>
        <end position="64"/>
    </location>
</feature>
<evidence type="ECO:0000313" key="5">
    <source>
        <dbReference type="Proteomes" id="UP001652642"/>
    </source>
</evidence>
<dbReference type="RefSeq" id="XP_072842383.1">
    <property type="nucleotide sequence ID" value="XM_072986282.1"/>
</dbReference>
<feature type="compositionally biased region" description="Basic and acidic residues" evidence="4">
    <location>
        <begin position="556"/>
        <end position="568"/>
    </location>
</feature>
<evidence type="ECO:0000256" key="1">
    <source>
        <dbReference type="ARBA" id="ARBA00022553"/>
    </source>
</evidence>
<keyword evidence="1" id="KW-0597">Phosphoprotein</keyword>
<keyword evidence="2 3" id="KW-0175">Coiled coil</keyword>
<keyword evidence="5" id="KW-1185">Reference proteome</keyword>
<reference evidence="5" key="1">
    <citation type="submission" date="2025-05" db="UniProtKB">
        <authorList>
            <consortium name="RefSeq"/>
        </authorList>
    </citation>
    <scope>NUCLEOTIDE SEQUENCE [LARGE SCALE GENOMIC DNA]</scope>
</reference>
<feature type="compositionally biased region" description="Basic and acidic residues" evidence="4">
    <location>
        <begin position="232"/>
        <end position="283"/>
    </location>
</feature>
<dbReference type="Proteomes" id="UP001652642">
    <property type="component" value="Chromosome 1"/>
</dbReference>
<dbReference type="GeneID" id="110080097"/>
<evidence type="ECO:0000313" key="6">
    <source>
        <dbReference type="RefSeq" id="XP_072842383.1"/>
    </source>
</evidence>
<dbReference type="PANTHER" id="PTHR15635:SF10">
    <property type="entry name" value="COILED-COIL DOMAIN-CONTAINING PROTEIN 9B"/>
    <property type="match status" value="1"/>
</dbReference>
<feature type="region of interest" description="Disordered" evidence="4">
    <location>
        <begin position="134"/>
        <end position="162"/>
    </location>
</feature>
<reference evidence="6" key="2">
    <citation type="submission" date="2025-08" db="UniProtKB">
        <authorList>
            <consortium name="RefSeq"/>
        </authorList>
    </citation>
    <scope>IDENTIFICATION</scope>
</reference>
<accession>A0ABM5FAF9</accession>
<proteinExistence type="predicted"/>
<feature type="compositionally biased region" description="Basic and acidic residues" evidence="4">
    <location>
        <begin position="383"/>
        <end position="401"/>
    </location>
</feature>
<dbReference type="Pfam" id="PF15266">
    <property type="entry name" value="DUF4594"/>
    <property type="match status" value="1"/>
</dbReference>
<feature type="compositionally biased region" description="Basic and acidic residues" evidence="4">
    <location>
        <begin position="495"/>
        <end position="508"/>
    </location>
</feature>
<dbReference type="PANTHER" id="PTHR15635">
    <property type="entry name" value="COILED-COIL DOMAIN CONTAINING PROTEIN 9"/>
    <property type="match status" value="1"/>
</dbReference>
<gene>
    <name evidence="6" type="primary">CCDC9B</name>
</gene>
<feature type="compositionally biased region" description="Polar residues" evidence="4">
    <location>
        <begin position="321"/>
        <end position="334"/>
    </location>
</feature>
<feature type="compositionally biased region" description="Polar residues" evidence="4">
    <location>
        <begin position="471"/>
        <end position="492"/>
    </location>
</feature>
<organism evidence="5 6">
    <name type="scientific">Pogona vitticeps</name>
    <name type="common">central bearded dragon</name>
    <dbReference type="NCBI Taxonomy" id="103695"/>
    <lineage>
        <taxon>Eukaryota</taxon>
        <taxon>Metazoa</taxon>
        <taxon>Chordata</taxon>
        <taxon>Craniata</taxon>
        <taxon>Vertebrata</taxon>
        <taxon>Euteleostomi</taxon>
        <taxon>Lepidosauria</taxon>
        <taxon>Squamata</taxon>
        <taxon>Bifurcata</taxon>
        <taxon>Unidentata</taxon>
        <taxon>Episquamata</taxon>
        <taxon>Toxicofera</taxon>
        <taxon>Iguania</taxon>
        <taxon>Acrodonta</taxon>
        <taxon>Agamidae</taxon>
        <taxon>Amphibolurinae</taxon>
        <taxon>Pogona</taxon>
    </lineage>
</organism>
<feature type="region of interest" description="Disordered" evidence="4">
    <location>
        <begin position="471"/>
        <end position="530"/>
    </location>
</feature>
<feature type="compositionally biased region" description="Basic and acidic residues" evidence="4">
    <location>
        <begin position="516"/>
        <end position="529"/>
    </location>
</feature>
<feature type="compositionally biased region" description="Basic and acidic residues" evidence="4">
    <location>
        <begin position="336"/>
        <end position="373"/>
    </location>
</feature>
<name>A0ABM5FAF9_9SAUR</name>
<evidence type="ECO:0000256" key="4">
    <source>
        <dbReference type="SAM" id="MobiDB-lite"/>
    </source>
</evidence>
<evidence type="ECO:0000256" key="3">
    <source>
        <dbReference type="SAM" id="Coils"/>
    </source>
</evidence>
<feature type="compositionally biased region" description="Polar residues" evidence="4">
    <location>
        <begin position="587"/>
        <end position="598"/>
    </location>
</feature>
<feature type="compositionally biased region" description="Basic and acidic residues" evidence="4">
    <location>
        <begin position="199"/>
        <end position="217"/>
    </location>
</feature>
<feature type="compositionally biased region" description="Basic residues" evidence="4">
    <location>
        <begin position="291"/>
        <end position="303"/>
    </location>
</feature>